<keyword evidence="2" id="KW-1185">Reference proteome</keyword>
<proteinExistence type="predicted"/>
<dbReference type="Proteomes" id="UP000053558">
    <property type="component" value="Unassembled WGS sequence"/>
</dbReference>
<dbReference type="GeneID" id="19208223"/>
<dbReference type="RefSeq" id="XP_007772362.1">
    <property type="nucleotide sequence ID" value="XM_007774172.1"/>
</dbReference>
<reference evidence="2" key="1">
    <citation type="journal article" date="2012" name="Science">
        <title>The Paleozoic origin of enzymatic lignin decomposition reconstructed from 31 fungal genomes.</title>
        <authorList>
            <person name="Floudas D."/>
            <person name="Binder M."/>
            <person name="Riley R."/>
            <person name="Barry K."/>
            <person name="Blanchette R.A."/>
            <person name="Henrissat B."/>
            <person name="Martinez A.T."/>
            <person name="Otillar R."/>
            <person name="Spatafora J.W."/>
            <person name="Yadav J.S."/>
            <person name="Aerts A."/>
            <person name="Benoit I."/>
            <person name="Boyd A."/>
            <person name="Carlson A."/>
            <person name="Copeland A."/>
            <person name="Coutinho P.M."/>
            <person name="de Vries R.P."/>
            <person name="Ferreira P."/>
            <person name="Findley K."/>
            <person name="Foster B."/>
            <person name="Gaskell J."/>
            <person name="Glotzer D."/>
            <person name="Gorecki P."/>
            <person name="Heitman J."/>
            <person name="Hesse C."/>
            <person name="Hori C."/>
            <person name="Igarashi K."/>
            <person name="Jurgens J.A."/>
            <person name="Kallen N."/>
            <person name="Kersten P."/>
            <person name="Kohler A."/>
            <person name="Kuees U."/>
            <person name="Kumar T.K.A."/>
            <person name="Kuo A."/>
            <person name="LaButti K."/>
            <person name="Larrondo L.F."/>
            <person name="Lindquist E."/>
            <person name="Ling A."/>
            <person name="Lombard V."/>
            <person name="Lucas S."/>
            <person name="Lundell T."/>
            <person name="Martin R."/>
            <person name="McLaughlin D.J."/>
            <person name="Morgenstern I."/>
            <person name="Morin E."/>
            <person name="Murat C."/>
            <person name="Nagy L.G."/>
            <person name="Nolan M."/>
            <person name="Ohm R.A."/>
            <person name="Patyshakuliyeva A."/>
            <person name="Rokas A."/>
            <person name="Ruiz-Duenas F.J."/>
            <person name="Sabat G."/>
            <person name="Salamov A."/>
            <person name="Samejima M."/>
            <person name="Schmutz J."/>
            <person name="Slot J.C."/>
            <person name="St John F."/>
            <person name="Stenlid J."/>
            <person name="Sun H."/>
            <person name="Sun S."/>
            <person name="Syed K."/>
            <person name="Tsang A."/>
            <person name="Wiebenga A."/>
            <person name="Young D."/>
            <person name="Pisabarro A."/>
            <person name="Eastwood D.C."/>
            <person name="Martin F."/>
            <person name="Cullen D."/>
            <person name="Grigoriev I.V."/>
            <person name="Hibbett D.S."/>
        </authorList>
    </citation>
    <scope>NUCLEOTIDE SEQUENCE [LARGE SCALE GENOMIC DNA]</scope>
    <source>
        <strain evidence="2">RWD-64-598 SS2</strain>
    </source>
</reference>
<dbReference type="AlphaFoldDB" id="A0A5M3MD46"/>
<evidence type="ECO:0000313" key="2">
    <source>
        <dbReference type="Proteomes" id="UP000053558"/>
    </source>
</evidence>
<protein>
    <submittedName>
        <fullName evidence="1">Uncharacterized protein</fullName>
    </submittedName>
</protein>
<sequence>NHASFLDHINFLLEYINSKLSAGHCSGPFTCDQLESLIRPFCTGPLSVIPKPGPSKFCLVQDH</sequence>
<evidence type="ECO:0000313" key="1">
    <source>
        <dbReference type="EMBL" id="EIW77138.1"/>
    </source>
</evidence>
<organism evidence="1 2">
    <name type="scientific">Coniophora puteana (strain RWD-64-598)</name>
    <name type="common">Brown rot fungus</name>
    <dbReference type="NCBI Taxonomy" id="741705"/>
    <lineage>
        <taxon>Eukaryota</taxon>
        <taxon>Fungi</taxon>
        <taxon>Dikarya</taxon>
        <taxon>Basidiomycota</taxon>
        <taxon>Agaricomycotina</taxon>
        <taxon>Agaricomycetes</taxon>
        <taxon>Agaricomycetidae</taxon>
        <taxon>Boletales</taxon>
        <taxon>Coniophorineae</taxon>
        <taxon>Coniophoraceae</taxon>
        <taxon>Coniophora</taxon>
    </lineage>
</organism>
<comment type="caution">
    <text evidence="1">The sequence shown here is derived from an EMBL/GenBank/DDBJ whole genome shotgun (WGS) entry which is preliminary data.</text>
</comment>
<dbReference type="KEGG" id="cput:CONPUDRAFT_62312"/>
<accession>A0A5M3MD46</accession>
<feature type="non-terminal residue" evidence="1">
    <location>
        <position position="1"/>
    </location>
</feature>
<dbReference type="EMBL" id="JH711584">
    <property type="protein sequence ID" value="EIW77138.1"/>
    <property type="molecule type" value="Genomic_DNA"/>
</dbReference>
<dbReference type="OrthoDB" id="2616143at2759"/>
<gene>
    <name evidence="1" type="ORF">CONPUDRAFT_62312</name>
</gene>
<name>A0A5M3MD46_CONPW</name>